<dbReference type="PRINTS" id="PR00625">
    <property type="entry name" value="JDOMAIN"/>
</dbReference>
<dbReference type="AlphaFoldDB" id="A0AAD2EGW9"/>
<sequence length="272" mass="32103">MNRGGRAASIINSRTNSFQIRTSLFHSTPVVERRRRTNWDYRGTFQGSSKRFNRYSEWQRKQMLHDISDFAEHLFRGWQSNTDEYHYHQSSSQGNSWFRPHFGDDGYRRGKSGNRRSGTWRNFDFCEDNDREYETIFRSAFCGNPYFGWSFLTDDDPRYWKKSSGYSNKYRTSNSWRYQHEEEYDSEYDEDFDSNSSSEFEKSEVDMMSQRLALGLSASGPLNLEDVKNAYRACALKWHPDRHQGSSKVVAEEKFKVCSAAYQSLCDKLALS</sequence>
<dbReference type="PANTHER" id="PTHR45376">
    <property type="entry name" value="CHAPERONE DNAJ-DOMAIN SUPERFAMILY PROTEIN-RELATED"/>
    <property type="match status" value="1"/>
</dbReference>
<dbReference type="Pfam" id="PF00226">
    <property type="entry name" value="DnaJ"/>
    <property type="match status" value="1"/>
</dbReference>
<feature type="domain" description="J" evidence="1">
    <location>
        <begin position="209"/>
        <end position="270"/>
    </location>
</feature>
<accession>A0AAD2EGW9</accession>
<dbReference type="PANTHER" id="PTHR45376:SF1">
    <property type="entry name" value="CHAPERONE DNAJ-DOMAIN SUPERFAMILY PROTEIN-RELATED"/>
    <property type="match status" value="1"/>
</dbReference>
<evidence type="ECO:0000313" key="2">
    <source>
        <dbReference type="EMBL" id="CAI9787570.1"/>
    </source>
</evidence>
<dbReference type="SUPFAM" id="SSF46565">
    <property type="entry name" value="Chaperone J-domain"/>
    <property type="match status" value="1"/>
</dbReference>
<dbReference type="InterPro" id="IPR001623">
    <property type="entry name" value="DnaJ_domain"/>
</dbReference>
<dbReference type="SMART" id="SM00271">
    <property type="entry name" value="DnaJ"/>
    <property type="match status" value="1"/>
</dbReference>
<name>A0AAD2EGW9_9LAMI</name>
<dbReference type="PROSITE" id="PS50076">
    <property type="entry name" value="DNAJ_2"/>
    <property type="match status" value="1"/>
</dbReference>
<protein>
    <recommendedName>
        <fullName evidence="1">J domain-containing protein</fullName>
    </recommendedName>
</protein>
<organism evidence="2 3">
    <name type="scientific">Fraxinus pennsylvanica</name>
    <dbReference type="NCBI Taxonomy" id="56036"/>
    <lineage>
        <taxon>Eukaryota</taxon>
        <taxon>Viridiplantae</taxon>
        <taxon>Streptophyta</taxon>
        <taxon>Embryophyta</taxon>
        <taxon>Tracheophyta</taxon>
        <taxon>Spermatophyta</taxon>
        <taxon>Magnoliopsida</taxon>
        <taxon>eudicotyledons</taxon>
        <taxon>Gunneridae</taxon>
        <taxon>Pentapetalae</taxon>
        <taxon>asterids</taxon>
        <taxon>lamiids</taxon>
        <taxon>Lamiales</taxon>
        <taxon>Oleaceae</taxon>
        <taxon>Oleeae</taxon>
        <taxon>Fraxinus</taxon>
    </lineage>
</organism>
<reference evidence="2" key="1">
    <citation type="submission" date="2023-05" db="EMBL/GenBank/DDBJ databases">
        <authorList>
            <person name="Huff M."/>
        </authorList>
    </citation>
    <scope>NUCLEOTIDE SEQUENCE</scope>
</reference>
<dbReference type="Proteomes" id="UP000834106">
    <property type="component" value="Chromosome 23"/>
</dbReference>
<gene>
    <name evidence="2" type="ORF">FPE_LOCUS35000</name>
</gene>
<evidence type="ECO:0000313" key="3">
    <source>
        <dbReference type="Proteomes" id="UP000834106"/>
    </source>
</evidence>
<dbReference type="Gene3D" id="1.10.287.110">
    <property type="entry name" value="DnaJ domain"/>
    <property type="match status" value="1"/>
</dbReference>
<dbReference type="EMBL" id="OU503058">
    <property type="protein sequence ID" value="CAI9787570.1"/>
    <property type="molecule type" value="Genomic_DNA"/>
</dbReference>
<keyword evidence="3" id="KW-1185">Reference proteome</keyword>
<evidence type="ECO:0000259" key="1">
    <source>
        <dbReference type="PROSITE" id="PS50076"/>
    </source>
</evidence>
<dbReference type="InterPro" id="IPR036869">
    <property type="entry name" value="J_dom_sf"/>
</dbReference>
<dbReference type="CDD" id="cd06257">
    <property type="entry name" value="DnaJ"/>
    <property type="match status" value="1"/>
</dbReference>
<proteinExistence type="predicted"/>